<dbReference type="HOGENOM" id="CLU_009665_19_3_1"/>
<evidence type="ECO:0000313" key="7">
    <source>
        <dbReference type="EMBL" id="ETN40886.1"/>
    </source>
</evidence>
<dbReference type="InterPro" id="IPR036188">
    <property type="entry name" value="FAD/NAD-bd_sf"/>
</dbReference>
<dbReference type="GeneID" id="19972505"/>
<dbReference type="InParanoid" id="W2RWP0"/>
<accession>W2RWP0</accession>
<keyword evidence="5" id="KW-0503">Monooxygenase</keyword>
<dbReference type="PANTHER" id="PTHR13789">
    <property type="entry name" value="MONOOXYGENASE"/>
    <property type="match status" value="1"/>
</dbReference>
<evidence type="ECO:0000259" key="6">
    <source>
        <dbReference type="Pfam" id="PF01494"/>
    </source>
</evidence>
<keyword evidence="8" id="KW-1185">Reference proteome</keyword>
<dbReference type="FunFam" id="3.50.50.60:FF:000115">
    <property type="entry name" value="Salicylate hydroxylase, putative"/>
    <property type="match status" value="1"/>
</dbReference>
<dbReference type="AlphaFoldDB" id="W2RWP0"/>
<evidence type="ECO:0000256" key="5">
    <source>
        <dbReference type="ARBA" id="ARBA00023033"/>
    </source>
</evidence>
<keyword evidence="2" id="KW-0285">Flavoprotein</keyword>
<dbReference type="Proteomes" id="UP000030752">
    <property type="component" value="Unassembled WGS sequence"/>
</dbReference>
<reference evidence="7 8" key="1">
    <citation type="submission" date="2013-03" db="EMBL/GenBank/DDBJ databases">
        <title>The Genome Sequence of Phialophora europaea CBS 101466.</title>
        <authorList>
            <consortium name="The Broad Institute Genomics Platform"/>
            <person name="Cuomo C."/>
            <person name="de Hoog S."/>
            <person name="Gorbushina A."/>
            <person name="Walker B."/>
            <person name="Young S.K."/>
            <person name="Zeng Q."/>
            <person name="Gargeya S."/>
            <person name="Fitzgerald M."/>
            <person name="Haas B."/>
            <person name="Abouelleil A."/>
            <person name="Allen A.W."/>
            <person name="Alvarado L."/>
            <person name="Arachchi H.M."/>
            <person name="Berlin A.M."/>
            <person name="Chapman S.B."/>
            <person name="Gainer-Dewar J."/>
            <person name="Goldberg J."/>
            <person name="Griggs A."/>
            <person name="Gujja S."/>
            <person name="Hansen M."/>
            <person name="Howarth C."/>
            <person name="Imamovic A."/>
            <person name="Ireland A."/>
            <person name="Larimer J."/>
            <person name="McCowan C."/>
            <person name="Murphy C."/>
            <person name="Pearson M."/>
            <person name="Poon T.W."/>
            <person name="Priest M."/>
            <person name="Roberts A."/>
            <person name="Saif S."/>
            <person name="Shea T."/>
            <person name="Sisk P."/>
            <person name="Sykes S."/>
            <person name="Wortman J."/>
            <person name="Nusbaum C."/>
            <person name="Birren B."/>
        </authorList>
    </citation>
    <scope>NUCLEOTIDE SEQUENCE [LARGE SCALE GENOMIC DNA]</scope>
    <source>
        <strain evidence="7 8">CBS 101466</strain>
    </source>
</reference>
<evidence type="ECO:0000256" key="3">
    <source>
        <dbReference type="ARBA" id="ARBA00022827"/>
    </source>
</evidence>
<keyword evidence="4" id="KW-0560">Oxidoreductase</keyword>
<dbReference type="PRINTS" id="PR00420">
    <property type="entry name" value="RNGMNOXGNASE"/>
</dbReference>
<proteinExistence type="inferred from homology"/>
<evidence type="ECO:0000313" key="8">
    <source>
        <dbReference type="Proteomes" id="UP000030752"/>
    </source>
</evidence>
<dbReference type="GO" id="GO:0004497">
    <property type="term" value="F:monooxygenase activity"/>
    <property type="evidence" value="ECO:0007669"/>
    <property type="project" value="UniProtKB-KW"/>
</dbReference>
<evidence type="ECO:0000256" key="1">
    <source>
        <dbReference type="ARBA" id="ARBA00007992"/>
    </source>
</evidence>
<dbReference type="PANTHER" id="PTHR13789:SF238">
    <property type="entry name" value="PUTATIVE (AFU_ORTHOLOGUE AFUA_2G01680)-RELATED"/>
    <property type="match status" value="1"/>
</dbReference>
<name>W2RWP0_CYPE1</name>
<gene>
    <name evidence="7" type="ORF">HMPREF1541_05166</name>
</gene>
<dbReference type="eggNOG" id="KOG2614">
    <property type="taxonomic scope" value="Eukaryota"/>
</dbReference>
<dbReference type="RefSeq" id="XP_008717729.1">
    <property type="nucleotide sequence ID" value="XM_008719507.1"/>
</dbReference>
<dbReference type="EMBL" id="KB822720">
    <property type="protein sequence ID" value="ETN40886.1"/>
    <property type="molecule type" value="Genomic_DNA"/>
</dbReference>
<dbReference type="GO" id="GO:0071949">
    <property type="term" value="F:FAD binding"/>
    <property type="evidence" value="ECO:0007669"/>
    <property type="project" value="InterPro"/>
</dbReference>
<evidence type="ECO:0000256" key="2">
    <source>
        <dbReference type="ARBA" id="ARBA00022630"/>
    </source>
</evidence>
<dbReference type="SUPFAM" id="SSF54373">
    <property type="entry name" value="FAD-linked reductases, C-terminal domain"/>
    <property type="match status" value="1"/>
</dbReference>
<keyword evidence="3" id="KW-0274">FAD</keyword>
<protein>
    <recommendedName>
        <fullName evidence="6">FAD-binding domain-containing protein</fullName>
    </recommendedName>
</protein>
<dbReference type="SUPFAM" id="SSF51905">
    <property type="entry name" value="FAD/NAD(P)-binding domain"/>
    <property type="match status" value="1"/>
</dbReference>
<dbReference type="Pfam" id="PF01494">
    <property type="entry name" value="FAD_binding_3"/>
    <property type="match status" value="1"/>
</dbReference>
<feature type="domain" description="FAD-binding" evidence="6">
    <location>
        <begin position="6"/>
        <end position="372"/>
    </location>
</feature>
<evidence type="ECO:0000256" key="4">
    <source>
        <dbReference type="ARBA" id="ARBA00023002"/>
    </source>
</evidence>
<comment type="similarity">
    <text evidence="1">Belongs to the paxM FAD-dependent monooxygenase family.</text>
</comment>
<dbReference type="OrthoDB" id="16820at2759"/>
<dbReference type="STRING" id="1220924.W2RWP0"/>
<dbReference type="InterPro" id="IPR050493">
    <property type="entry name" value="FAD-dep_Monooxygenase_BioMet"/>
</dbReference>
<organism evidence="7 8">
    <name type="scientific">Cyphellophora europaea (strain CBS 101466)</name>
    <name type="common">Phialophora europaea</name>
    <dbReference type="NCBI Taxonomy" id="1220924"/>
    <lineage>
        <taxon>Eukaryota</taxon>
        <taxon>Fungi</taxon>
        <taxon>Dikarya</taxon>
        <taxon>Ascomycota</taxon>
        <taxon>Pezizomycotina</taxon>
        <taxon>Eurotiomycetes</taxon>
        <taxon>Chaetothyriomycetidae</taxon>
        <taxon>Chaetothyriales</taxon>
        <taxon>Cyphellophoraceae</taxon>
        <taxon>Cyphellophora</taxon>
    </lineage>
</organism>
<dbReference type="Gene3D" id="3.50.50.60">
    <property type="entry name" value="FAD/NAD(P)-binding domain"/>
    <property type="match status" value="1"/>
</dbReference>
<dbReference type="VEuPathDB" id="FungiDB:HMPREF1541_05166"/>
<dbReference type="InterPro" id="IPR002938">
    <property type="entry name" value="FAD-bd"/>
</dbReference>
<sequence length="439" mass="49133">MAEPISILIVGAGLAGLATGISLALETQDRPVDHRPKITILEALPSLAPVGAGLQLTPNATRLLARWGLLQKIEAVCAEPRRLVVHRYADGEVLACDERFSERVRGRYDGNPFIDVHRGDLQGLLYERAKGLGVGVEWAERVKEMDFDRTEASGVRVLAESGRVFEADLLVGADGIWSRCREALLMQSDPPLPTGDLAYRIVLTTDALGEDEELRRWVQRPECHFWIGPNSHVVGYSVRGGDMFNLVLLCPDDLPSDVARQRGETSEMKKLFEGWDPILSRFLDKVTKVDKWKLMHRPAMERWVSEGGTLALIGDSCHPMLPYLAQGANSAMEDGAVLGWCVGQVKSKVDLRRAVSLYERVRKERGERVAQETFLQRHQFHMPDGPEQEERDRIFASQLDKDDIDDTIQFPSRWTCGIAQRWLYGYDAYAAAKEASQAA</sequence>